<dbReference type="Proteomes" id="UP000002036">
    <property type="component" value="Chromosome A"/>
</dbReference>
<dbReference type="AlphaFoldDB" id="C5DBV3"/>
<sequence>MGILYDHEEWAVYAEGKQLLIWREGTLVNEWTVQGIQDYQFYTAEDELVIIGNWGQGLTRLRIKEGTEELSEESALRTSFHIAQFQILPSSGVILAYDKVAGVLHLFNSREERYQGFIKAHPAQTSFSSHGPSEFQVFVRDFDPASLVIKTYLNRYRLRGSNASLINTIPMEGLFIKRWVVRSACGAFFAVISTSECEQACQLKFFLQDASIPFHTETLEGHAVSAAFVSPLKLFLILRLAQGNALCLLNLESSHTHQLLSLEAEFIRSSHEIDEAGNFTQPSSVPAITHLDSNLKLVNSSSNSIFFVMNSAPNILFCWSFTKNIDSHLDTWAFPAKVVSLGELNSATVAAVCLTENPTSLSKIEISQPFSGP</sequence>
<name>C5DBV3_LACTC</name>
<organism evidence="1 2">
    <name type="scientific">Lachancea thermotolerans (strain ATCC 56472 / CBS 6340 / NRRL Y-8284)</name>
    <name type="common">Yeast</name>
    <name type="synonym">Kluyveromyces thermotolerans</name>
    <dbReference type="NCBI Taxonomy" id="559295"/>
    <lineage>
        <taxon>Eukaryota</taxon>
        <taxon>Fungi</taxon>
        <taxon>Dikarya</taxon>
        <taxon>Ascomycota</taxon>
        <taxon>Saccharomycotina</taxon>
        <taxon>Saccharomycetes</taxon>
        <taxon>Saccharomycetales</taxon>
        <taxon>Saccharomycetaceae</taxon>
        <taxon>Lachancea</taxon>
    </lineage>
</organism>
<reference evidence="1 2" key="1">
    <citation type="journal article" date="2009" name="Genome Res.">
        <title>Comparative genomics of protoploid Saccharomycetaceae.</title>
        <authorList>
            <consortium name="The Genolevures Consortium"/>
            <person name="Souciet J.-L."/>
            <person name="Dujon B."/>
            <person name="Gaillardin C."/>
            <person name="Johnston M."/>
            <person name="Baret P.V."/>
            <person name="Cliften P."/>
            <person name="Sherman D.J."/>
            <person name="Weissenbach J."/>
            <person name="Westhof E."/>
            <person name="Wincker P."/>
            <person name="Jubin C."/>
            <person name="Poulain J."/>
            <person name="Barbe V."/>
            <person name="Segurens B."/>
            <person name="Artiguenave F."/>
            <person name="Anthouard V."/>
            <person name="Vacherie B."/>
            <person name="Val M.-E."/>
            <person name="Fulton R.S."/>
            <person name="Minx P."/>
            <person name="Wilson R."/>
            <person name="Durrens P."/>
            <person name="Jean G."/>
            <person name="Marck C."/>
            <person name="Martin T."/>
            <person name="Nikolski M."/>
            <person name="Rolland T."/>
            <person name="Seret M.-L."/>
            <person name="Casaregola S."/>
            <person name="Despons L."/>
            <person name="Fairhead C."/>
            <person name="Fischer G."/>
            <person name="Lafontaine I."/>
            <person name="Leh V."/>
            <person name="Lemaire M."/>
            <person name="de Montigny J."/>
            <person name="Neuveglise C."/>
            <person name="Thierry A."/>
            <person name="Blanc-Lenfle I."/>
            <person name="Bleykasten C."/>
            <person name="Diffels J."/>
            <person name="Fritsch E."/>
            <person name="Frangeul L."/>
            <person name="Goeffon A."/>
            <person name="Jauniaux N."/>
            <person name="Kachouri-Lafond R."/>
            <person name="Payen C."/>
            <person name="Potier S."/>
            <person name="Pribylova L."/>
            <person name="Ozanne C."/>
            <person name="Richard G.-F."/>
            <person name="Sacerdot C."/>
            <person name="Straub M.-L."/>
            <person name="Talla E."/>
        </authorList>
    </citation>
    <scope>NUCLEOTIDE SEQUENCE [LARGE SCALE GENOMIC DNA]</scope>
    <source>
        <strain evidence="2">ATCC 56472 / CBS 6340 / NRRL Y-8284</strain>
    </source>
</reference>
<dbReference type="EMBL" id="CU928165">
    <property type="protein sequence ID" value="CAR21260.1"/>
    <property type="molecule type" value="Genomic_DNA"/>
</dbReference>
<dbReference type="KEGG" id="lth:KLTH0A05610g"/>
<dbReference type="eggNOG" id="ENOG502SFPM">
    <property type="taxonomic scope" value="Eukaryota"/>
</dbReference>
<gene>
    <name evidence="1" type="ordered locus">KLTH0A05610g</name>
</gene>
<protein>
    <submittedName>
        <fullName evidence="1">KLTH0A05610p</fullName>
    </submittedName>
</protein>
<dbReference type="HOGENOM" id="CLU_742000_0_0_1"/>
<dbReference type="InParanoid" id="C5DBV3"/>
<evidence type="ECO:0000313" key="1">
    <source>
        <dbReference type="EMBL" id="CAR21260.1"/>
    </source>
</evidence>
<evidence type="ECO:0000313" key="2">
    <source>
        <dbReference type="Proteomes" id="UP000002036"/>
    </source>
</evidence>
<proteinExistence type="predicted"/>
<accession>C5DBV3</accession>
<keyword evidence="2" id="KW-1185">Reference proteome</keyword>
<dbReference type="RefSeq" id="XP_002551702.1">
    <property type="nucleotide sequence ID" value="XM_002551656.1"/>
</dbReference>
<dbReference type="OrthoDB" id="4036494at2759"/>
<dbReference type="GeneID" id="8290506"/>